<protein>
    <submittedName>
        <fullName evidence="1">DUF1015 domain-containing protein</fullName>
    </submittedName>
</protein>
<proteinExistence type="predicted"/>
<evidence type="ECO:0000313" key="2">
    <source>
        <dbReference type="Proteomes" id="UP000727962"/>
    </source>
</evidence>
<reference evidence="1" key="1">
    <citation type="submission" date="2020-07" db="EMBL/GenBank/DDBJ databases">
        <title>Huge and variable diversity of episymbiotic CPR bacteria and DPANN archaea in groundwater ecosystems.</title>
        <authorList>
            <person name="He C.Y."/>
            <person name="Keren R."/>
            <person name="Whittaker M."/>
            <person name="Farag I.F."/>
            <person name="Doudna J."/>
            <person name="Cate J.H.D."/>
            <person name="Banfield J.F."/>
        </authorList>
    </citation>
    <scope>NUCLEOTIDE SEQUENCE</scope>
    <source>
        <strain evidence="1">NC_groundwater_17_Pr7_B-0.1um_64_12</strain>
    </source>
</reference>
<dbReference type="InterPro" id="IPR008323">
    <property type="entry name" value="UCP033563"/>
</dbReference>
<dbReference type="AlphaFoldDB" id="A0A931LT19"/>
<organism evidence="1 2">
    <name type="scientific">Fimbriimonas ginsengisoli</name>
    <dbReference type="NCBI Taxonomy" id="1005039"/>
    <lineage>
        <taxon>Bacteria</taxon>
        <taxon>Bacillati</taxon>
        <taxon>Armatimonadota</taxon>
        <taxon>Fimbriimonadia</taxon>
        <taxon>Fimbriimonadales</taxon>
        <taxon>Fimbriimonadaceae</taxon>
        <taxon>Fimbriimonas</taxon>
    </lineage>
</organism>
<dbReference type="Proteomes" id="UP000727962">
    <property type="component" value="Unassembled WGS sequence"/>
</dbReference>
<dbReference type="PANTHER" id="PTHR36454:SF1">
    <property type="entry name" value="DUF1015 DOMAIN-CONTAINING PROTEIN"/>
    <property type="match status" value="1"/>
</dbReference>
<dbReference type="EMBL" id="JACOSL010000004">
    <property type="protein sequence ID" value="MBI1755649.1"/>
    <property type="molecule type" value="Genomic_DNA"/>
</dbReference>
<comment type="caution">
    <text evidence="1">The sequence shown here is derived from an EMBL/GenBank/DDBJ whole genome shotgun (WGS) entry which is preliminary data.</text>
</comment>
<gene>
    <name evidence="1" type="ORF">HYR64_00900</name>
</gene>
<dbReference type="Pfam" id="PF06245">
    <property type="entry name" value="DUF1015"/>
    <property type="match status" value="1"/>
</dbReference>
<accession>A0A931LT19</accession>
<evidence type="ECO:0000313" key="1">
    <source>
        <dbReference type="EMBL" id="MBI1755649.1"/>
    </source>
</evidence>
<dbReference type="PIRSF" id="PIRSF033563">
    <property type="entry name" value="UCP033563"/>
    <property type="match status" value="1"/>
</dbReference>
<dbReference type="PANTHER" id="PTHR36454">
    <property type="entry name" value="LMO2823 PROTEIN"/>
    <property type="match status" value="1"/>
</dbReference>
<sequence>MAEIRPFQGLRFTPSAGPLDHLVAPPYDVLSEDDRDGYGARSPHNVVHLTLPEQRPDDRSKYIKYARSAAALAEWRREGLLAPDPPSLYRYTQTFEVEHLGGPFTRTSLIALIKAEPYEKGVVLPHEQTFPKHKEDRLRLLEATRAHLECIFGLYEDAAGTVLGAIAKAPAAGRVEVGTADDVNQRLEVIQDQAACRALCSMFEGKKIWIADGHHRYETALAFRAAMGLHAAPIAEDYLIMALSSMSDPGLVLLATHRILKPLSFDPAEALERLGSHFSLEPLHNSRLWPALQAASAEGERVLGLAMPGGRGYLLRAIDRDEVLSLIPAGGSSRLRELDVTVLHGVVLESLLRVSVDDISYTRDPDDAIAAVDQGAPAAFLMNPPTVDDMRHIALGGERMPQKSTYYFPKVLSGLVMWSLADF</sequence>
<name>A0A931LT19_FIMGI</name>